<feature type="domain" description="CobQ/CobB/MinD/ParA nucleotide binding" evidence="1">
    <location>
        <begin position="6"/>
        <end position="209"/>
    </location>
</feature>
<dbReference type="EMBL" id="AP031322">
    <property type="protein sequence ID" value="BFH72822.1"/>
    <property type="molecule type" value="Genomic_DNA"/>
</dbReference>
<dbReference type="Pfam" id="PF01656">
    <property type="entry name" value="CbiA"/>
    <property type="match status" value="1"/>
</dbReference>
<sequence length="232" mass="27017">MNRINIISLKGGVGKSLIAFQLAKKLSINRKVALIDRSFSKTISNFFGIKDEFPSGVYWKDVGGIRIVDLSCSTSFMSLEREKIVEEYRKYKDFDIIIVDNPPLPSDQCFEMDLTSWILATNEYVYKAIPILAPPDEIIDYTMRIMLPINDFLSDLLKKNFNIKTSSRLFNPLAIIVNQVKSGYQINYDNIRKYFRDTFIFTIPFKKEVLIKHFDTDLTELDPFVEYIRSYI</sequence>
<evidence type="ECO:0000259" key="1">
    <source>
        <dbReference type="Pfam" id="PF01656"/>
    </source>
</evidence>
<organism evidence="2">
    <name type="scientific">Sulfurisphaera javensis</name>
    <dbReference type="NCBI Taxonomy" id="2049879"/>
    <lineage>
        <taxon>Archaea</taxon>
        <taxon>Thermoproteota</taxon>
        <taxon>Thermoprotei</taxon>
        <taxon>Sulfolobales</taxon>
        <taxon>Sulfolobaceae</taxon>
        <taxon>Sulfurisphaera</taxon>
    </lineage>
</organism>
<accession>A0AAT9GPK3</accession>
<name>A0AAT9GPK3_9CREN</name>
<dbReference type="KEGG" id="sjv:SJAV_07660"/>
<dbReference type="Gene3D" id="3.40.50.300">
    <property type="entry name" value="P-loop containing nucleotide triphosphate hydrolases"/>
    <property type="match status" value="1"/>
</dbReference>
<dbReference type="InterPro" id="IPR027417">
    <property type="entry name" value="P-loop_NTPase"/>
</dbReference>
<reference evidence="2" key="1">
    <citation type="submission" date="2024-03" db="EMBL/GenBank/DDBJ databases">
        <title>Complete genome sequence of Sulfurisphaera javensis strain KD-1.</title>
        <authorList>
            <person name="Sakai H."/>
            <person name="Nur N."/>
            <person name="Suwanto A."/>
            <person name="Kurosawa N."/>
        </authorList>
    </citation>
    <scope>NUCLEOTIDE SEQUENCE</scope>
    <source>
        <strain evidence="2">KD-1</strain>
    </source>
</reference>
<dbReference type="RefSeq" id="WP_369611018.1">
    <property type="nucleotide sequence ID" value="NZ_AP031322.1"/>
</dbReference>
<dbReference type="AlphaFoldDB" id="A0AAT9GPK3"/>
<dbReference type="GeneID" id="92353698"/>
<proteinExistence type="predicted"/>
<dbReference type="SUPFAM" id="SSF52540">
    <property type="entry name" value="P-loop containing nucleoside triphosphate hydrolases"/>
    <property type="match status" value="1"/>
</dbReference>
<protein>
    <submittedName>
        <fullName evidence="2">ParA family protein</fullName>
    </submittedName>
</protein>
<evidence type="ECO:0000313" key="2">
    <source>
        <dbReference type="EMBL" id="BFH72822.1"/>
    </source>
</evidence>
<dbReference type="InterPro" id="IPR002586">
    <property type="entry name" value="CobQ/CobB/MinD/ParA_Nub-bd_dom"/>
</dbReference>
<gene>
    <name evidence="2" type="ORF">SJAV_07660</name>
</gene>